<dbReference type="Proteomes" id="UP001497516">
    <property type="component" value="Chromosome 3"/>
</dbReference>
<sequence length="99" mass="11443">MADFGSVTFWTKLPRAQGVSHSWELRNKEEVACTVDRSEDVGDKGAKAVTTTRRSAKYKDWEEREVRDGKSNQKLHLRRFIFFSLVRRTSLSKTSFAES</sequence>
<name>A0AAV2DP45_9ROSI</name>
<proteinExistence type="predicted"/>
<protein>
    <submittedName>
        <fullName evidence="1">Uncharacterized protein</fullName>
    </submittedName>
</protein>
<dbReference type="EMBL" id="OZ034816">
    <property type="protein sequence ID" value="CAL1375302.1"/>
    <property type="molecule type" value="Genomic_DNA"/>
</dbReference>
<dbReference type="AlphaFoldDB" id="A0AAV2DP45"/>
<evidence type="ECO:0000313" key="2">
    <source>
        <dbReference type="Proteomes" id="UP001497516"/>
    </source>
</evidence>
<keyword evidence="2" id="KW-1185">Reference proteome</keyword>
<accession>A0AAV2DP45</accession>
<reference evidence="1 2" key="1">
    <citation type="submission" date="2024-04" db="EMBL/GenBank/DDBJ databases">
        <authorList>
            <person name="Fracassetti M."/>
        </authorList>
    </citation>
    <scope>NUCLEOTIDE SEQUENCE [LARGE SCALE GENOMIC DNA]</scope>
</reference>
<evidence type="ECO:0000313" key="1">
    <source>
        <dbReference type="EMBL" id="CAL1375302.1"/>
    </source>
</evidence>
<organism evidence="1 2">
    <name type="scientific">Linum trigynum</name>
    <dbReference type="NCBI Taxonomy" id="586398"/>
    <lineage>
        <taxon>Eukaryota</taxon>
        <taxon>Viridiplantae</taxon>
        <taxon>Streptophyta</taxon>
        <taxon>Embryophyta</taxon>
        <taxon>Tracheophyta</taxon>
        <taxon>Spermatophyta</taxon>
        <taxon>Magnoliopsida</taxon>
        <taxon>eudicotyledons</taxon>
        <taxon>Gunneridae</taxon>
        <taxon>Pentapetalae</taxon>
        <taxon>rosids</taxon>
        <taxon>fabids</taxon>
        <taxon>Malpighiales</taxon>
        <taxon>Linaceae</taxon>
        <taxon>Linum</taxon>
    </lineage>
</organism>
<gene>
    <name evidence="1" type="ORF">LTRI10_LOCUS17108</name>
</gene>